<dbReference type="PANTHER" id="PTHR43312">
    <property type="entry name" value="D-THREO-ALDOSE 1-DEHYDROGENASE"/>
    <property type="match status" value="1"/>
</dbReference>
<name>A0A518B041_9BACT</name>
<dbReference type="Gene3D" id="3.20.20.100">
    <property type="entry name" value="NADP-dependent oxidoreductase domain"/>
    <property type="match status" value="1"/>
</dbReference>
<accession>A0A518B041</accession>
<dbReference type="KEGG" id="knv:Pan216_11850"/>
<evidence type="ECO:0000313" key="2">
    <source>
        <dbReference type="EMBL" id="QDU60346.1"/>
    </source>
</evidence>
<keyword evidence="2" id="KW-0560">Oxidoreductase</keyword>
<dbReference type="Pfam" id="PF00248">
    <property type="entry name" value="Aldo_ket_red"/>
    <property type="match status" value="1"/>
</dbReference>
<dbReference type="InterPro" id="IPR036812">
    <property type="entry name" value="NAD(P)_OxRdtase_dom_sf"/>
</dbReference>
<dbReference type="RefSeq" id="WP_419193298.1">
    <property type="nucleotide sequence ID" value="NZ_CP036279.1"/>
</dbReference>
<feature type="domain" description="NADP-dependent oxidoreductase" evidence="1">
    <location>
        <begin position="30"/>
        <end position="301"/>
    </location>
</feature>
<gene>
    <name evidence="2" type="primary">fdh_1</name>
    <name evidence="2" type="ORF">Pan216_11850</name>
</gene>
<dbReference type="PANTHER" id="PTHR43312:SF1">
    <property type="entry name" value="NADP-DEPENDENT OXIDOREDUCTASE DOMAIN-CONTAINING PROTEIN"/>
    <property type="match status" value="1"/>
</dbReference>
<organism evidence="2 3">
    <name type="scientific">Kolteria novifilia</name>
    <dbReference type="NCBI Taxonomy" id="2527975"/>
    <lineage>
        <taxon>Bacteria</taxon>
        <taxon>Pseudomonadati</taxon>
        <taxon>Planctomycetota</taxon>
        <taxon>Planctomycetia</taxon>
        <taxon>Kolteriales</taxon>
        <taxon>Kolteriaceae</taxon>
        <taxon>Kolteria</taxon>
    </lineage>
</organism>
<dbReference type="AlphaFoldDB" id="A0A518B041"/>
<dbReference type="GO" id="GO:0047834">
    <property type="term" value="F:D-threo-aldose 1-dehydrogenase activity"/>
    <property type="evidence" value="ECO:0007669"/>
    <property type="project" value="UniProtKB-EC"/>
</dbReference>
<dbReference type="EC" id="1.1.1.122" evidence="2"/>
<dbReference type="InterPro" id="IPR023210">
    <property type="entry name" value="NADP_OxRdtase_dom"/>
</dbReference>
<reference evidence="2 3" key="1">
    <citation type="submission" date="2019-02" db="EMBL/GenBank/DDBJ databases">
        <title>Deep-cultivation of Planctomycetes and their phenomic and genomic characterization uncovers novel biology.</title>
        <authorList>
            <person name="Wiegand S."/>
            <person name="Jogler M."/>
            <person name="Boedeker C."/>
            <person name="Pinto D."/>
            <person name="Vollmers J."/>
            <person name="Rivas-Marin E."/>
            <person name="Kohn T."/>
            <person name="Peeters S.H."/>
            <person name="Heuer A."/>
            <person name="Rast P."/>
            <person name="Oberbeckmann S."/>
            <person name="Bunk B."/>
            <person name="Jeske O."/>
            <person name="Meyerdierks A."/>
            <person name="Storesund J.E."/>
            <person name="Kallscheuer N."/>
            <person name="Luecker S."/>
            <person name="Lage O.M."/>
            <person name="Pohl T."/>
            <person name="Merkel B.J."/>
            <person name="Hornburger P."/>
            <person name="Mueller R.-W."/>
            <person name="Bruemmer F."/>
            <person name="Labrenz M."/>
            <person name="Spormann A.M."/>
            <person name="Op den Camp H."/>
            <person name="Overmann J."/>
            <person name="Amann R."/>
            <person name="Jetten M.S.M."/>
            <person name="Mascher T."/>
            <person name="Medema M.H."/>
            <person name="Devos D.P."/>
            <person name="Kaster A.-K."/>
            <person name="Ovreas L."/>
            <person name="Rohde M."/>
            <person name="Galperin M.Y."/>
            <person name="Jogler C."/>
        </authorList>
    </citation>
    <scope>NUCLEOTIDE SEQUENCE [LARGE SCALE GENOMIC DNA]</scope>
    <source>
        <strain evidence="2 3">Pan216</strain>
    </source>
</reference>
<sequence length="339" mass="36868">MKKRPLGKTGLHVGELSLGGLFTSSLAGGTSETIRILPRAIELGINYVDTAPAYADSEATLGTALASVSEPLVLSTKLGGRPQPFDARDTAALRESFEESLRLLGRKRVELLLIHEPDRPQQYDWWTNQERAEGPVIDLLLELKREGLVGAIGLAGTTSSELYHLVATGKFDVVLTAFNYNVLYREAAIELIPTATQLGMGIIIASSLGQGFLARRFDEEVRRRPVWLAKPRQEQFAKLYAFLDDIGMSLPEIGLRFAISHPDISTVLVGPKTTAQLEESVALVEKGPLPANLLDRLDEIAAMVPHRPFEEPMILPFGKSYHGPGLANLGAGVPIGKTD</sequence>
<dbReference type="PRINTS" id="PR00069">
    <property type="entry name" value="ALDKETRDTASE"/>
</dbReference>
<dbReference type="SUPFAM" id="SSF51430">
    <property type="entry name" value="NAD(P)-linked oxidoreductase"/>
    <property type="match status" value="1"/>
</dbReference>
<keyword evidence="3" id="KW-1185">Reference proteome</keyword>
<evidence type="ECO:0000313" key="3">
    <source>
        <dbReference type="Proteomes" id="UP000317093"/>
    </source>
</evidence>
<evidence type="ECO:0000259" key="1">
    <source>
        <dbReference type="Pfam" id="PF00248"/>
    </source>
</evidence>
<dbReference type="InterPro" id="IPR053135">
    <property type="entry name" value="AKR2_Oxidoreductase"/>
</dbReference>
<dbReference type="InterPro" id="IPR020471">
    <property type="entry name" value="AKR"/>
</dbReference>
<protein>
    <submittedName>
        <fullName evidence="2">D-threo-aldose 1-dehydrogenase</fullName>
        <ecNumber evidence="2">1.1.1.122</ecNumber>
    </submittedName>
</protein>
<dbReference type="Proteomes" id="UP000317093">
    <property type="component" value="Chromosome"/>
</dbReference>
<proteinExistence type="predicted"/>
<dbReference type="CDD" id="cd19090">
    <property type="entry name" value="AKR_AKR15A-like"/>
    <property type="match status" value="1"/>
</dbReference>
<dbReference type="EMBL" id="CP036279">
    <property type="protein sequence ID" value="QDU60346.1"/>
    <property type="molecule type" value="Genomic_DNA"/>
</dbReference>